<dbReference type="EMBL" id="BARS01056143">
    <property type="protein sequence ID" value="GAG51857.1"/>
    <property type="molecule type" value="Genomic_DNA"/>
</dbReference>
<feature type="non-terminal residue" evidence="1">
    <location>
        <position position="1"/>
    </location>
</feature>
<sequence>LRVQFEIIKLSVAEANVVQQSEGKVTVLFSQHARDSAYGLV</sequence>
<name>X0YZG2_9ZZZZ</name>
<gene>
    <name evidence="1" type="ORF">S01H1_82762</name>
</gene>
<protein>
    <submittedName>
        <fullName evidence="1">Uncharacterized protein</fullName>
    </submittedName>
</protein>
<organism evidence="1">
    <name type="scientific">marine sediment metagenome</name>
    <dbReference type="NCBI Taxonomy" id="412755"/>
    <lineage>
        <taxon>unclassified sequences</taxon>
        <taxon>metagenomes</taxon>
        <taxon>ecological metagenomes</taxon>
    </lineage>
</organism>
<evidence type="ECO:0000313" key="1">
    <source>
        <dbReference type="EMBL" id="GAG51857.1"/>
    </source>
</evidence>
<proteinExistence type="predicted"/>
<accession>X0YZG2</accession>
<dbReference type="AlphaFoldDB" id="X0YZG2"/>
<comment type="caution">
    <text evidence="1">The sequence shown here is derived from an EMBL/GenBank/DDBJ whole genome shotgun (WGS) entry which is preliminary data.</text>
</comment>
<reference evidence="1" key="1">
    <citation type="journal article" date="2014" name="Front. Microbiol.">
        <title>High frequency of phylogenetically diverse reductive dehalogenase-homologous genes in deep subseafloor sedimentary metagenomes.</title>
        <authorList>
            <person name="Kawai M."/>
            <person name="Futagami T."/>
            <person name="Toyoda A."/>
            <person name="Takaki Y."/>
            <person name="Nishi S."/>
            <person name="Hori S."/>
            <person name="Arai W."/>
            <person name="Tsubouchi T."/>
            <person name="Morono Y."/>
            <person name="Uchiyama I."/>
            <person name="Ito T."/>
            <person name="Fujiyama A."/>
            <person name="Inagaki F."/>
            <person name="Takami H."/>
        </authorList>
    </citation>
    <scope>NUCLEOTIDE SEQUENCE</scope>
    <source>
        <strain evidence="1">Expedition CK06-06</strain>
    </source>
</reference>